<protein>
    <submittedName>
        <fullName evidence="1">Uncharacterized protein</fullName>
    </submittedName>
</protein>
<reference evidence="1 2" key="1">
    <citation type="submission" date="2019-02" db="EMBL/GenBank/DDBJ databases">
        <title>Deep-cultivation of Planctomycetes and their phenomic and genomic characterization uncovers novel biology.</title>
        <authorList>
            <person name="Wiegand S."/>
            <person name="Jogler M."/>
            <person name="Boedeker C."/>
            <person name="Pinto D."/>
            <person name="Vollmers J."/>
            <person name="Rivas-Marin E."/>
            <person name="Kohn T."/>
            <person name="Peeters S.H."/>
            <person name="Heuer A."/>
            <person name="Rast P."/>
            <person name="Oberbeckmann S."/>
            <person name="Bunk B."/>
            <person name="Jeske O."/>
            <person name="Meyerdierks A."/>
            <person name="Storesund J.E."/>
            <person name="Kallscheuer N."/>
            <person name="Luecker S."/>
            <person name="Lage O.M."/>
            <person name="Pohl T."/>
            <person name="Merkel B.J."/>
            <person name="Hornburger P."/>
            <person name="Mueller R.-W."/>
            <person name="Bruemmer F."/>
            <person name="Labrenz M."/>
            <person name="Spormann A.M."/>
            <person name="Op den Camp H."/>
            <person name="Overmann J."/>
            <person name="Amann R."/>
            <person name="Jetten M.S.M."/>
            <person name="Mascher T."/>
            <person name="Medema M.H."/>
            <person name="Devos D.P."/>
            <person name="Kaster A.-K."/>
            <person name="Ovreas L."/>
            <person name="Rohde M."/>
            <person name="Galperin M.Y."/>
            <person name="Jogler C."/>
        </authorList>
    </citation>
    <scope>NUCLEOTIDE SEQUENCE [LARGE SCALE GENOMIC DNA]</scope>
    <source>
        <strain evidence="1 2">KS4</strain>
    </source>
</reference>
<dbReference type="RefSeq" id="WP_145081044.1">
    <property type="nucleotide sequence ID" value="NZ_CP036425.1"/>
</dbReference>
<dbReference type="AlphaFoldDB" id="A0A517YZ86"/>
<gene>
    <name evidence="1" type="ORF">KS4_36250</name>
</gene>
<proteinExistence type="predicted"/>
<keyword evidence="2" id="KW-1185">Reference proteome</keyword>
<dbReference type="EMBL" id="CP036425">
    <property type="protein sequence ID" value="QDU35542.1"/>
    <property type="molecule type" value="Genomic_DNA"/>
</dbReference>
<accession>A0A517YZ86</accession>
<evidence type="ECO:0000313" key="2">
    <source>
        <dbReference type="Proteomes" id="UP000317369"/>
    </source>
</evidence>
<dbReference type="KEGG" id="pcor:KS4_36250"/>
<evidence type="ECO:0000313" key="1">
    <source>
        <dbReference type="EMBL" id="QDU35542.1"/>
    </source>
</evidence>
<dbReference type="Proteomes" id="UP000317369">
    <property type="component" value="Chromosome"/>
</dbReference>
<dbReference type="OrthoDB" id="509710at2"/>
<name>A0A517YZ86_9BACT</name>
<organism evidence="1 2">
    <name type="scientific">Poriferisphaera corsica</name>
    <dbReference type="NCBI Taxonomy" id="2528020"/>
    <lineage>
        <taxon>Bacteria</taxon>
        <taxon>Pseudomonadati</taxon>
        <taxon>Planctomycetota</taxon>
        <taxon>Phycisphaerae</taxon>
        <taxon>Phycisphaerales</taxon>
        <taxon>Phycisphaeraceae</taxon>
        <taxon>Poriferisphaera</taxon>
    </lineage>
</organism>
<sequence length="290" mass="32529">MHTTPDIAKLGSRPPLSLIDARLQLHHAAQILQAAADALLTNQPDDSHAALNFHADSAALSTQPLPNDYTLSLILPTPLLMLTDASQNIITETPLLGLTIADALDWTARQLEHFLPSHPTPPDIQLRLRNYELPFHHVLEDEPFRLKYPHHFDEVARYFSFAHRLLDLFTRNLPNTSPIHVWPHHFDIATLIYLDPDMPPQKSRTIGLGLSPGDKHIPAPYLYITPYPTNNINPNTLPTPPHHTAWASTFLGLTIPATEILAIPHEHRIPTLIETLTQSTILTRQLLSNT</sequence>